<reference evidence="1 2" key="1">
    <citation type="submission" date="2019-03" db="EMBL/GenBank/DDBJ databases">
        <title>Deep-cultivation of Planctomycetes and their phenomic and genomic characterization uncovers novel biology.</title>
        <authorList>
            <person name="Wiegand S."/>
            <person name="Jogler M."/>
            <person name="Boedeker C."/>
            <person name="Pinto D."/>
            <person name="Vollmers J."/>
            <person name="Rivas-Marin E."/>
            <person name="Kohn T."/>
            <person name="Peeters S.H."/>
            <person name="Heuer A."/>
            <person name="Rast P."/>
            <person name="Oberbeckmann S."/>
            <person name="Bunk B."/>
            <person name="Jeske O."/>
            <person name="Meyerdierks A."/>
            <person name="Storesund J.E."/>
            <person name="Kallscheuer N."/>
            <person name="Luecker S."/>
            <person name="Lage O.M."/>
            <person name="Pohl T."/>
            <person name="Merkel B.J."/>
            <person name="Hornburger P."/>
            <person name="Mueller R.-W."/>
            <person name="Bruemmer F."/>
            <person name="Labrenz M."/>
            <person name="Spormann A.M."/>
            <person name="Op den Camp H."/>
            <person name="Overmann J."/>
            <person name="Amann R."/>
            <person name="Jetten M.S.M."/>
            <person name="Mascher T."/>
            <person name="Medema M.H."/>
            <person name="Devos D.P."/>
            <person name="Kaster A.-K."/>
            <person name="Ovreas L."/>
            <person name="Rohde M."/>
            <person name="Galperin M.Y."/>
            <person name="Jogler C."/>
        </authorList>
    </citation>
    <scope>NUCLEOTIDE SEQUENCE [LARGE SCALE GENOMIC DNA]</scope>
    <source>
        <strain evidence="1 2">V202</strain>
    </source>
</reference>
<evidence type="ECO:0000313" key="2">
    <source>
        <dbReference type="Proteomes" id="UP000318384"/>
    </source>
</evidence>
<name>A0A517WNM4_9PLAN</name>
<protein>
    <submittedName>
        <fullName evidence="1">Uncharacterized protein</fullName>
    </submittedName>
</protein>
<sequence>MASHIWIGGAPAKAQVDTITIPSNVESGQVFTAKIGNKELTYTYPPGPVLADVTDAIVAVWSASTIPEFAEISASSILAGEITLTAVTPGKPFIVSFSIGSGTNEIQVITIGNNPIGGTYTLTFDGQTTVAIAHNATAETVQTALEGLSNIEVGDVAVTGADGGPYTVEFIGALANTDVAMMTADVTNLLGTDEQQVISLTSSTGGTFTLSYAGQTTGNIAYNASAATVETALEALSTIGAGNVSVSGANGGPYTVTFQNALGKTDVAMITVDGALLTGGLNVSVTETTPGGGGQNEIWHLSMYDSSNVSGILRIGGDASATSGTFTIQLQIDSTTVMQTGAIAYDATPAEIMAAFEATDFGKAVGGTYPLCFAVQAGGSLGSGTLADGNDYLLWWHPVVALNSASAGYTLTIDNTSLVGGTYGELGAGSEGQLVTESGNISFSSFYIKVGIEETDDLAWNTSAATIQAALEGLSNVGSGNVQVTSSAPDDVFDPFVLKVEFIGDLANQDTGFTVDIKTHNTGIGTVQEDDFYTAIGSSGTAEVQNLSITGSPVSGTFGLSFGGVDSASIAHNASAATVQAALEAMSSIGSGNVICTGGPLPDTAVVITFAGSLSGTALAEITVVSITVTESVKGGNAPTVTIVTTQSPVSQVATTASEGPNHWDTPANWNTNTVPTNGDTVYISDSEISILYGLDQSAVTLAALHIEQTFSGFIGLPRTNSDGLSYFEYRDQYLKIGATTLFIGDKEGDGSDRIKIDLGSVQSTVLITDSGDGEDANTPAILLLGTHASNVINVNRGSLGVAYYPTEVSTIALLRQAFFDDAADDTTVYLGDGVTITDIIKSGGVLDINSNTTSLDQTAGSTTIHAGAHTLLNIQDGLLNYNSVDTASEINLSGESVLIFDQDSRPKTITIINKLSDESEIFDVSGSIANPVIDMENTGDLSKLNMGKNFKLTFGITT</sequence>
<organism evidence="1 2">
    <name type="scientific">Gimesia aquarii</name>
    <dbReference type="NCBI Taxonomy" id="2527964"/>
    <lineage>
        <taxon>Bacteria</taxon>
        <taxon>Pseudomonadati</taxon>
        <taxon>Planctomycetota</taxon>
        <taxon>Planctomycetia</taxon>
        <taxon>Planctomycetales</taxon>
        <taxon>Planctomycetaceae</taxon>
        <taxon>Gimesia</taxon>
    </lineage>
</organism>
<evidence type="ECO:0000313" key="1">
    <source>
        <dbReference type="EMBL" id="QDU06838.1"/>
    </source>
</evidence>
<dbReference type="OrthoDB" id="245702at2"/>
<accession>A0A517WNM4</accession>
<dbReference type="AlphaFoldDB" id="A0A517WNM4"/>
<dbReference type="RefSeq" id="WP_145170336.1">
    <property type="nucleotide sequence ID" value="NZ_CP037422.1"/>
</dbReference>
<gene>
    <name evidence="1" type="ORF">V202x_01810</name>
</gene>
<dbReference type="Proteomes" id="UP000318384">
    <property type="component" value="Chromosome"/>
</dbReference>
<dbReference type="EMBL" id="CP037422">
    <property type="protein sequence ID" value="QDU06838.1"/>
    <property type="molecule type" value="Genomic_DNA"/>
</dbReference>
<keyword evidence="2" id="KW-1185">Reference proteome</keyword>
<proteinExistence type="predicted"/>